<feature type="transmembrane region" description="Helical" evidence="1">
    <location>
        <begin position="46"/>
        <end position="73"/>
    </location>
</feature>
<organism evidence="2 3">
    <name type="scientific">Marinobacter xestospongiae</name>
    <dbReference type="NCBI Taxonomy" id="994319"/>
    <lineage>
        <taxon>Bacteria</taxon>
        <taxon>Pseudomonadati</taxon>
        <taxon>Pseudomonadota</taxon>
        <taxon>Gammaproteobacteria</taxon>
        <taxon>Pseudomonadales</taxon>
        <taxon>Marinobacteraceae</taxon>
        <taxon>Marinobacter</taxon>
    </lineage>
</organism>
<dbReference type="Proteomes" id="UP001269819">
    <property type="component" value="Unassembled WGS sequence"/>
</dbReference>
<sequence length="169" mass="18577">MKISHFFAVLVRLFAIGLAIYAVRQLLLLFEVMATGAISGYDVSAVFAGMLVLCPLLVSVLLWYFPLAVTAFVIREDMDHSLKPLDVQGSLVVLVLAIGLYLLYFAIADAVHWLTYWQMAAGESYSGARLHFDADSKAAMVSTGVELLMAFGLLSRARSISRAMLRLAR</sequence>
<accession>A0ABU3VYP6</accession>
<evidence type="ECO:0000256" key="1">
    <source>
        <dbReference type="SAM" id="Phobius"/>
    </source>
</evidence>
<dbReference type="EMBL" id="JAWIIJ010000007">
    <property type="protein sequence ID" value="MDV2079374.1"/>
    <property type="molecule type" value="Genomic_DNA"/>
</dbReference>
<feature type="transmembrane region" description="Helical" evidence="1">
    <location>
        <begin position="138"/>
        <end position="157"/>
    </location>
</feature>
<name>A0ABU3VYP6_9GAMM</name>
<comment type="caution">
    <text evidence="2">The sequence shown here is derived from an EMBL/GenBank/DDBJ whole genome shotgun (WGS) entry which is preliminary data.</text>
</comment>
<keyword evidence="1" id="KW-1133">Transmembrane helix</keyword>
<keyword evidence="1" id="KW-0472">Membrane</keyword>
<feature type="transmembrane region" description="Helical" evidence="1">
    <location>
        <begin position="85"/>
        <end position="107"/>
    </location>
</feature>
<evidence type="ECO:0000313" key="3">
    <source>
        <dbReference type="Proteomes" id="UP001269819"/>
    </source>
</evidence>
<keyword evidence="1" id="KW-0812">Transmembrane</keyword>
<keyword evidence="3" id="KW-1185">Reference proteome</keyword>
<evidence type="ECO:0000313" key="2">
    <source>
        <dbReference type="EMBL" id="MDV2079374.1"/>
    </source>
</evidence>
<dbReference type="RefSeq" id="WP_316973937.1">
    <property type="nucleotide sequence ID" value="NZ_JAWIIJ010000007.1"/>
</dbReference>
<reference evidence="2 3" key="1">
    <citation type="submission" date="2023-10" db="EMBL/GenBank/DDBJ databases">
        <title>Characteristics and mechanism of a salt-tolerant marine origin heterotrophic nitrifying- aerobic denitrifying bacteria Marinobacter xestospongiae HN1.</title>
        <authorList>
            <person name="Qi R."/>
        </authorList>
    </citation>
    <scope>NUCLEOTIDE SEQUENCE [LARGE SCALE GENOMIC DNA]</scope>
    <source>
        <strain evidence="2 3">HN1</strain>
    </source>
</reference>
<proteinExistence type="predicted"/>
<protein>
    <submittedName>
        <fullName evidence="2">Uncharacterized protein</fullName>
    </submittedName>
</protein>
<gene>
    <name evidence="2" type="ORF">RYS15_11790</name>
</gene>